<dbReference type="EMBL" id="CM037162">
    <property type="protein sequence ID" value="KAH7863432.1"/>
    <property type="molecule type" value="Genomic_DNA"/>
</dbReference>
<sequence length="340" mass="36939">MRPLLSRLDVPPPPPPPLLAVIGGVTTTASTTMPQLFHDGQNERTSSTSSSATIAIIVIASALVLSSSLYLLLRWLARRFHFPLLHESSTVDDVVFPSRNYLHDSRRDFCLTDSLPLFTFSSLTGNIANGGDCAVCLSSFEANDQLRLLPLCCHAFHADCIDAWLSSNQTCPLCRSSVQPTESDILDKILSSEERGNSFRVEIGTVSIRRQSETDSVDNRSSYSIGSFDYVVDAGHEVSVGSTTHRRGISVDKESVGIPASVPASAPVANLVADVSGRNWLRDYVDRLASISSRTLSFRSSGRYFVGSSRRSGSVVASVDLEAGRMGEDISEFFRWLSGV</sequence>
<proteinExistence type="predicted"/>
<keyword evidence="2" id="KW-1185">Reference proteome</keyword>
<gene>
    <name evidence="1" type="ORF">Vadar_017493</name>
</gene>
<accession>A0ACB7ZDC4</accession>
<dbReference type="Proteomes" id="UP000828048">
    <property type="component" value="Chromosome 12"/>
</dbReference>
<comment type="caution">
    <text evidence="1">The sequence shown here is derived from an EMBL/GenBank/DDBJ whole genome shotgun (WGS) entry which is preliminary data.</text>
</comment>
<evidence type="ECO:0000313" key="2">
    <source>
        <dbReference type="Proteomes" id="UP000828048"/>
    </source>
</evidence>
<organism evidence="1 2">
    <name type="scientific">Vaccinium darrowii</name>
    <dbReference type="NCBI Taxonomy" id="229202"/>
    <lineage>
        <taxon>Eukaryota</taxon>
        <taxon>Viridiplantae</taxon>
        <taxon>Streptophyta</taxon>
        <taxon>Embryophyta</taxon>
        <taxon>Tracheophyta</taxon>
        <taxon>Spermatophyta</taxon>
        <taxon>Magnoliopsida</taxon>
        <taxon>eudicotyledons</taxon>
        <taxon>Gunneridae</taxon>
        <taxon>Pentapetalae</taxon>
        <taxon>asterids</taxon>
        <taxon>Ericales</taxon>
        <taxon>Ericaceae</taxon>
        <taxon>Vaccinioideae</taxon>
        <taxon>Vaccinieae</taxon>
        <taxon>Vaccinium</taxon>
    </lineage>
</organism>
<name>A0ACB7ZDC4_9ERIC</name>
<reference evidence="1 2" key="1">
    <citation type="journal article" date="2021" name="Hortic Res">
        <title>High-quality reference genome and annotation aids understanding of berry development for evergreen blueberry (Vaccinium darrowii).</title>
        <authorList>
            <person name="Yu J."/>
            <person name="Hulse-Kemp A.M."/>
            <person name="Babiker E."/>
            <person name="Staton M."/>
        </authorList>
    </citation>
    <scope>NUCLEOTIDE SEQUENCE [LARGE SCALE GENOMIC DNA]</scope>
    <source>
        <strain evidence="2">cv. NJ 8807/NJ 8810</strain>
        <tissue evidence="1">Young leaf</tissue>
    </source>
</reference>
<protein>
    <submittedName>
        <fullName evidence="1">Uncharacterized protein</fullName>
    </submittedName>
</protein>
<evidence type="ECO:0000313" key="1">
    <source>
        <dbReference type="EMBL" id="KAH7863432.1"/>
    </source>
</evidence>